<dbReference type="CDD" id="cd00553">
    <property type="entry name" value="NAD_synthase"/>
    <property type="match status" value="1"/>
</dbReference>
<dbReference type="SUPFAM" id="SSF52402">
    <property type="entry name" value="Adenine nucleotide alpha hydrolases-like"/>
    <property type="match status" value="1"/>
</dbReference>
<dbReference type="PROSITE" id="PS50263">
    <property type="entry name" value="CN_HYDROLASE"/>
    <property type="match status" value="1"/>
</dbReference>
<dbReference type="InterPro" id="IPR014445">
    <property type="entry name" value="Gln-dep_NAD_synthase"/>
</dbReference>
<accession>A0A6J6A4B5</accession>
<dbReference type="FunFam" id="3.40.50.620:FF:000106">
    <property type="entry name" value="Glutamine-dependent NAD(+) synthetase"/>
    <property type="match status" value="1"/>
</dbReference>
<dbReference type="InterPro" id="IPR014729">
    <property type="entry name" value="Rossmann-like_a/b/a_fold"/>
</dbReference>
<dbReference type="PANTHER" id="PTHR23090:SF9">
    <property type="entry name" value="GLUTAMINE-DEPENDENT NAD(+) SYNTHETASE"/>
    <property type="match status" value="1"/>
</dbReference>
<dbReference type="Gene3D" id="3.40.50.620">
    <property type="entry name" value="HUPs"/>
    <property type="match status" value="1"/>
</dbReference>
<keyword evidence="7" id="KW-0520">NAD</keyword>
<dbReference type="AlphaFoldDB" id="A0A6J6A4B5"/>
<dbReference type="PIRSF" id="PIRSF006630">
    <property type="entry name" value="NADS_GAT"/>
    <property type="match status" value="1"/>
</dbReference>
<proteinExistence type="inferred from homology"/>
<dbReference type="CDD" id="cd07570">
    <property type="entry name" value="GAT_Gln-NAD-synth"/>
    <property type="match status" value="1"/>
</dbReference>
<name>A0A6J6A4B5_9ZZZZ</name>
<dbReference type="EMBL" id="CAESAO010000151">
    <property type="protein sequence ID" value="CAB4346523.1"/>
    <property type="molecule type" value="Genomic_DNA"/>
</dbReference>
<reference evidence="10" key="1">
    <citation type="submission" date="2020-05" db="EMBL/GenBank/DDBJ databases">
        <authorList>
            <person name="Chiriac C."/>
            <person name="Salcher M."/>
            <person name="Ghai R."/>
            <person name="Kavagutti S V."/>
        </authorList>
    </citation>
    <scope>NUCLEOTIDE SEQUENCE</scope>
</reference>
<keyword evidence="4" id="KW-0436">Ligase</keyword>
<dbReference type="Pfam" id="PF02540">
    <property type="entry name" value="NAD_synthase"/>
    <property type="match status" value="1"/>
</dbReference>
<evidence type="ECO:0000256" key="7">
    <source>
        <dbReference type="ARBA" id="ARBA00023027"/>
    </source>
</evidence>
<evidence type="ECO:0000256" key="5">
    <source>
        <dbReference type="ARBA" id="ARBA00022741"/>
    </source>
</evidence>
<dbReference type="NCBIfam" id="NF010588">
    <property type="entry name" value="PRK13981.1"/>
    <property type="match status" value="1"/>
</dbReference>
<dbReference type="Pfam" id="PF00795">
    <property type="entry name" value="CN_hydrolase"/>
    <property type="match status" value="1"/>
</dbReference>
<dbReference type="EC" id="6.3.5.1" evidence="3"/>
<dbReference type="GO" id="GO:0005737">
    <property type="term" value="C:cytoplasm"/>
    <property type="evidence" value="ECO:0007669"/>
    <property type="project" value="InterPro"/>
</dbReference>
<dbReference type="InterPro" id="IPR036526">
    <property type="entry name" value="C-N_Hydrolase_sf"/>
</dbReference>
<dbReference type="NCBIfam" id="TIGR00552">
    <property type="entry name" value="nadE"/>
    <property type="match status" value="1"/>
</dbReference>
<organism evidence="10">
    <name type="scientific">freshwater metagenome</name>
    <dbReference type="NCBI Taxonomy" id="449393"/>
    <lineage>
        <taxon>unclassified sequences</taxon>
        <taxon>metagenomes</taxon>
        <taxon>ecological metagenomes</taxon>
    </lineage>
</organism>
<keyword evidence="5" id="KW-0547">Nucleotide-binding</keyword>
<keyword evidence="6" id="KW-0067">ATP-binding</keyword>
<dbReference type="UniPathway" id="UPA00253">
    <property type="reaction ID" value="UER00334"/>
</dbReference>
<dbReference type="GO" id="GO:0009435">
    <property type="term" value="P:NAD+ biosynthetic process"/>
    <property type="evidence" value="ECO:0007669"/>
    <property type="project" value="UniProtKB-UniPathway"/>
</dbReference>
<dbReference type="GO" id="GO:0005524">
    <property type="term" value="F:ATP binding"/>
    <property type="evidence" value="ECO:0007669"/>
    <property type="project" value="UniProtKB-KW"/>
</dbReference>
<evidence type="ECO:0000256" key="1">
    <source>
        <dbReference type="ARBA" id="ARBA00005188"/>
    </source>
</evidence>
<dbReference type="Gene3D" id="3.60.110.10">
    <property type="entry name" value="Carbon-nitrogen hydrolase"/>
    <property type="match status" value="1"/>
</dbReference>
<comment type="similarity">
    <text evidence="2">In the C-terminal section; belongs to the NAD synthetase family.</text>
</comment>
<dbReference type="PANTHER" id="PTHR23090">
    <property type="entry name" value="NH 3 /GLUTAMINE-DEPENDENT NAD + SYNTHETASE"/>
    <property type="match status" value="1"/>
</dbReference>
<feature type="domain" description="CN hydrolase" evidence="9">
    <location>
        <begin position="1"/>
        <end position="240"/>
    </location>
</feature>
<feature type="region of interest" description="Disordered" evidence="8">
    <location>
        <begin position="534"/>
        <end position="559"/>
    </location>
</feature>
<dbReference type="HAMAP" id="MF_02090">
    <property type="entry name" value="NadE_glutamine_dep"/>
    <property type="match status" value="1"/>
</dbReference>
<dbReference type="GO" id="GO:0004359">
    <property type="term" value="F:glutaminase activity"/>
    <property type="evidence" value="ECO:0007669"/>
    <property type="project" value="InterPro"/>
</dbReference>
<evidence type="ECO:0000256" key="4">
    <source>
        <dbReference type="ARBA" id="ARBA00022598"/>
    </source>
</evidence>
<dbReference type="GO" id="GO:0003952">
    <property type="term" value="F:NAD+ synthase (glutamine-hydrolyzing) activity"/>
    <property type="evidence" value="ECO:0007669"/>
    <property type="project" value="UniProtKB-EC"/>
</dbReference>
<evidence type="ECO:0000256" key="6">
    <source>
        <dbReference type="ARBA" id="ARBA00022840"/>
    </source>
</evidence>
<dbReference type="SUPFAM" id="SSF56317">
    <property type="entry name" value="Carbon-nitrogen hydrolase"/>
    <property type="match status" value="1"/>
</dbReference>
<comment type="pathway">
    <text evidence="1">Cofactor biosynthesis; NAD(+) biosynthesis; NAD(+) from deamido-NAD(+) (L-Gln route): step 1/1.</text>
</comment>
<protein>
    <recommendedName>
        <fullName evidence="3">NAD(+) synthase (glutamine-hydrolyzing)</fullName>
        <ecNumber evidence="3">6.3.5.1</ecNumber>
    </recommendedName>
</protein>
<evidence type="ECO:0000313" key="10">
    <source>
        <dbReference type="EMBL" id="CAB4346523.1"/>
    </source>
</evidence>
<feature type="region of interest" description="Disordered" evidence="8">
    <location>
        <begin position="460"/>
        <end position="482"/>
    </location>
</feature>
<evidence type="ECO:0000256" key="8">
    <source>
        <dbReference type="SAM" id="MobiDB-lite"/>
    </source>
</evidence>
<dbReference type="InterPro" id="IPR003694">
    <property type="entry name" value="NAD_synthase"/>
</dbReference>
<dbReference type="InterPro" id="IPR022310">
    <property type="entry name" value="NAD/GMP_synthase"/>
</dbReference>
<evidence type="ECO:0000256" key="3">
    <source>
        <dbReference type="ARBA" id="ARBA00012743"/>
    </source>
</evidence>
<sequence length="559" mass="59457">MRLALAQINPVVGDIAGNELLISNAIADARAAGAALVCLPELALTGYPPEDLLLKQHVLEDAAAALERLAIDVDGIVAIVGYPECDGAVYNSAAVLADGRIAGSYRKNHLPNYGVFDEHRYFERGTSGGLIELNGILIGLSICEDIWTAGAPESDEAEAGASLIVNLSASPYQAGKGTAREEMLAARATENGTAVAFCGQVGGQDELVFDGHSLVVDASGRIIARAPQFEQWLLTCEIELEQSEFSPPAGAPVELIGSFTTTPPSDDTSLDHILARVADDDDAVYSALVLATRDYAEKNGFNGVVLGLSGGVDSALVACIARDALGADRVTCVTMPSQYSSKGTYGDALAIAQALGLELIELAIGPLMAEYDSLLAAPFAGREPDITEENLQARIRGNLLMALSNKFGWLVLTTGNKSEMAVGYSTLYGDSAGGFAVIKDVPKTLVYRLCALRNARNDHPIPQSVLSRPPSAELRPDQADQDSLPPYEVLDPLLEGYIERDLGSEQLIEEGFDPATVARVIALVDRAEYKRRQQPPGIKVTGKAFGRDRRMPITNRYKG</sequence>
<evidence type="ECO:0000256" key="2">
    <source>
        <dbReference type="ARBA" id="ARBA00007145"/>
    </source>
</evidence>
<evidence type="ECO:0000259" key="9">
    <source>
        <dbReference type="PROSITE" id="PS50263"/>
    </source>
</evidence>
<dbReference type="InterPro" id="IPR003010">
    <property type="entry name" value="C-N_Hydrolase"/>
</dbReference>
<gene>
    <name evidence="10" type="ORF">UFOPK3522_01393</name>
</gene>